<dbReference type="PANTHER" id="PTHR43649">
    <property type="entry name" value="ARABINOSE-BINDING PROTEIN-RELATED"/>
    <property type="match status" value="1"/>
</dbReference>
<organism evidence="6 7">
    <name type="scientific">Streptoalloteichus tenebrarius (strain ATCC 17920 / DSM 40477 / JCM 4838 / CBS 697.72 / NBRC 16177 / NCIMB 11028 / NRRL B-12390 / A12253. 1 / ISP 5477)</name>
    <name type="common">Streptomyces tenebrarius</name>
    <dbReference type="NCBI Taxonomy" id="1933"/>
    <lineage>
        <taxon>Bacteria</taxon>
        <taxon>Bacillati</taxon>
        <taxon>Actinomycetota</taxon>
        <taxon>Actinomycetes</taxon>
        <taxon>Pseudonocardiales</taxon>
        <taxon>Pseudonocardiaceae</taxon>
        <taxon>Streptoalloteichus</taxon>
    </lineage>
</organism>
<protein>
    <submittedName>
        <fullName evidence="6">Raffinose/stachyose/melibiose transport system substrate-binding protein</fullName>
    </submittedName>
</protein>
<evidence type="ECO:0000256" key="3">
    <source>
        <dbReference type="ARBA" id="ARBA00022448"/>
    </source>
</evidence>
<name>A0ABT1I3L4_STRSD</name>
<keyword evidence="4 5" id="KW-0732">Signal</keyword>
<proteinExistence type="inferred from homology"/>
<comment type="similarity">
    <text evidence="2">Belongs to the bacterial solute-binding protein 1 family.</text>
</comment>
<dbReference type="PANTHER" id="PTHR43649:SF31">
    <property type="entry name" value="SN-GLYCEROL-3-PHOSPHATE-BINDING PERIPLASMIC PROTEIN UGPB"/>
    <property type="match status" value="1"/>
</dbReference>
<accession>A0ABT1I3L4</accession>
<evidence type="ECO:0000313" key="6">
    <source>
        <dbReference type="EMBL" id="MCP2262330.1"/>
    </source>
</evidence>
<evidence type="ECO:0000256" key="2">
    <source>
        <dbReference type="ARBA" id="ARBA00008520"/>
    </source>
</evidence>
<reference evidence="6 7" key="1">
    <citation type="submission" date="2022-06" db="EMBL/GenBank/DDBJ databases">
        <title>Genomic Encyclopedia of Archaeal and Bacterial Type Strains, Phase II (KMG-II): from individual species to whole genera.</title>
        <authorList>
            <person name="Goeker M."/>
        </authorList>
    </citation>
    <scope>NUCLEOTIDE SEQUENCE [LARGE SCALE GENOMIC DNA]</scope>
    <source>
        <strain evidence="6 7">DSM 40477</strain>
    </source>
</reference>
<feature type="chain" id="PRO_5045326671" evidence="5">
    <location>
        <begin position="22"/>
        <end position="431"/>
    </location>
</feature>
<evidence type="ECO:0000313" key="7">
    <source>
        <dbReference type="Proteomes" id="UP001205311"/>
    </source>
</evidence>
<comment type="subcellular location">
    <subcellularLocation>
        <location evidence="1">Cell envelope</location>
    </subcellularLocation>
</comment>
<keyword evidence="7" id="KW-1185">Reference proteome</keyword>
<dbReference type="RefSeq" id="WP_253674450.1">
    <property type="nucleotide sequence ID" value="NZ_JAMTCP010000064.1"/>
</dbReference>
<evidence type="ECO:0000256" key="5">
    <source>
        <dbReference type="SAM" id="SignalP"/>
    </source>
</evidence>
<dbReference type="InterPro" id="IPR006059">
    <property type="entry name" value="SBP"/>
</dbReference>
<dbReference type="Proteomes" id="UP001205311">
    <property type="component" value="Unassembled WGS sequence"/>
</dbReference>
<sequence>MVRYGRRGTALLSVLLSGALALSPTSCGSDADAGDGRSLTYWSMWKENEPQARVLREAALSFEREHGVRVVIQWQGRDVMKKVAPALRGGVLPDLVDQDQSLVRATLVATGTYRDLSGLYGADVDGRRVSDVVSPRYGDLVREDGKPYLVPYEVIGYGLWFDGAALPEVAERPPNTWDEFIALLARRRATGAAPLALDGDISQYNALWTIGALQGALGRDRVNELARDPAGVAWRRPEVRAVLDAVAGLVRDGFFAPGHNGSRWPAVQERWSRGEADFLLMGSWAPAETGPKARPGFRYRFAALPSAGAQRYVPVEAIGFAIPRRARNPEAAERFVAHFLRDEHLGRISSVARNLTPNPALPVPDELADLAEATRTLPVARVQDGLAQDFPGYVEEVFWPANDQLLRGVTDVDGFLERLAARQANYWKKNR</sequence>
<evidence type="ECO:0000256" key="4">
    <source>
        <dbReference type="ARBA" id="ARBA00022729"/>
    </source>
</evidence>
<keyword evidence="3" id="KW-0813">Transport</keyword>
<feature type="signal peptide" evidence="5">
    <location>
        <begin position="1"/>
        <end position="21"/>
    </location>
</feature>
<comment type="caution">
    <text evidence="6">The sequence shown here is derived from an EMBL/GenBank/DDBJ whole genome shotgun (WGS) entry which is preliminary data.</text>
</comment>
<gene>
    <name evidence="6" type="ORF">LX15_006066</name>
</gene>
<dbReference type="Gene3D" id="3.40.190.10">
    <property type="entry name" value="Periplasmic binding protein-like II"/>
    <property type="match status" value="1"/>
</dbReference>
<dbReference type="EMBL" id="JAMTCP010000064">
    <property type="protein sequence ID" value="MCP2262330.1"/>
    <property type="molecule type" value="Genomic_DNA"/>
</dbReference>
<evidence type="ECO:0000256" key="1">
    <source>
        <dbReference type="ARBA" id="ARBA00004196"/>
    </source>
</evidence>
<dbReference type="InterPro" id="IPR050490">
    <property type="entry name" value="Bact_solute-bd_prot1"/>
</dbReference>
<dbReference type="SUPFAM" id="SSF53850">
    <property type="entry name" value="Periplasmic binding protein-like II"/>
    <property type="match status" value="1"/>
</dbReference>
<dbReference type="Pfam" id="PF01547">
    <property type="entry name" value="SBP_bac_1"/>
    <property type="match status" value="1"/>
</dbReference>